<evidence type="ECO:0000256" key="1">
    <source>
        <dbReference type="SAM" id="MobiDB-lite"/>
    </source>
</evidence>
<name>A0A2S9PNB5_9ACTN</name>
<evidence type="ECO:0008006" key="4">
    <source>
        <dbReference type="Google" id="ProtNLM"/>
    </source>
</evidence>
<organism evidence="2 3">
    <name type="scientific">Streptomyces solincola</name>
    <dbReference type="NCBI Taxonomy" id="2100817"/>
    <lineage>
        <taxon>Bacteria</taxon>
        <taxon>Bacillati</taxon>
        <taxon>Actinomycetota</taxon>
        <taxon>Actinomycetes</taxon>
        <taxon>Kitasatosporales</taxon>
        <taxon>Streptomycetaceae</taxon>
        <taxon>Streptomyces</taxon>
    </lineage>
</organism>
<comment type="caution">
    <text evidence="2">The sequence shown here is derived from an EMBL/GenBank/DDBJ whole genome shotgun (WGS) entry which is preliminary data.</text>
</comment>
<feature type="region of interest" description="Disordered" evidence="1">
    <location>
        <begin position="18"/>
        <end position="37"/>
    </location>
</feature>
<dbReference type="AlphaFoldDB" id="A0A2S9PNB5"/>
<evidence type="ECO:0000313" key="3">
    <source>
        <dbReference type="Proteomes" id="UP000239322"/>
    </source>
</evidence>
<dbReference type="Proteomes" id="UP000239322">
    <property type="component" value="Unassembled WGS sequence"/>
</dbReference>
<feature type="non-terminal residue" evidence="2">
    <location>
        <position position="72"/>
    </location>
</feature>
<gene>
    <name evidence="2" type="ORF">C6N75_28545</name>
</gene>
<dbReference type="EMBL" id="PVLV01000638">
    <property type="protein sequence ID" value="PRH75891.1"/>
    <property type="molecule type" value="Genomic_DNA"/>
</dbReference>
<protein>
    <recommendedName>
        <fullName evidence="4">Lipoprotein</fullName>
    </recommendedName>
</protein>
<keyword evidence="3" id="KW-1185">Reference proteome</keyword>
<sequence>MLIAAGALGAAAPLAGCTAGGSGEDTGPSAAERAEDALRRRSADASMVLLERYDAVAAAHPALAARLAPLRG</sequence>
<accession>A0A2S9PNB5</accession>
<proteinExistence type="predicted"/>
<reference evidence="2 3" key="1">
    <citation type="submission" date="2018-03" db="EMBL/GenBank/DDBJ databases">
        <title>Novel Streptomyces sp. from soil.</title>
        <authorList>
            <person name="Tan G.Y.A."/>
            <person name="Lee Z.Y."/>
        </authorList>
    </citation>
    <scope>NUCLEOTIDE SEQUENCE [LARGE SCALE GENOMIC DNA]</scope>
    <source>
        <strain evidence="2 3">ST5x</strain>
    </source>
</reference>
<evidence type="ECO:0000313" key="2">
    <source>
        <dbReference type="EMBL" id="PRH75891.1"/>
    </source>
</evidence>